<dbReference type="Proteomes" id="UP000276133">
    <property type="component" value="Unassembled WGS sequence"/>
</dbReference>
<accession>A0A3M7QP58</accession>
<keyword evidence="2" id="KW-1185">Reference proteome</keyword>
<dbReference type="AlphaFoldDB" id="A0A3M7QP58"/>
<evidence type="ECO:0000313" key="2">
    <source>
        <dbReference type="Proteomes" id="UP000276133"/>
    </source>
</evidence>
<gene>
    <name evidence="1" type="ORF">BpHYR1_009341</name>
</gene>
<dbReference type="EMBL" id="REGN01005481">
    <property type="protein sequence ID" value="RNA13186.1"/>
    <property type="molecule type" value="Genomic_DNA"/>
</dbReference>
<reference evidence="1 2" key="1">
    <citation type="journal article" date="2018" name="Sci. Rep.">
        <title>Genomic signatures of local adaptation to the degree of environmental predictability in rotifers.</title>
        <authorList>
            <person name="Franch-Gras L."/>
            <person name="Hahn C."/>
            <person name="Garcia-Roger E.M."/>
            <person name="Carmona M.J."/>
            <person name="Serra M."/>
            <person name="Gomez A."/>
        </authorList>
    </citation>
    <scope>NUCLEOTIDE SEQUENCE [LARGE SCALE GENOMIC DNA]</scope>
    <source>
        <strain evidence="1">HYR1</strain>
    </source>
</reference>
<proteinExistence type="predicted"/>
<name>A0A3M7QP58_BRAPC</name>
<sequence>MPETNKNFGSNDSQIRKNFEKNYMTFIIQGNSSKNSNNRVLYFYQILRDINNTWMTFILILNYKSLETNQINDLVLHLVTMAQSSRSLNDDEETNGKQLGSFFHLQMLLVYGMRSSRACAQTLLKPYPSEIEKITTHFFKID</sequence>
<organism evidence="1 2">
    <name type="scientific">Brachionus plicatilis</name>
    <name type="common">Marine rotifer</name>
    <name type="synonym">Brachionus muelleri</name>
    <dbReference type="NCBI Taxonomy" id="10195"/>
    <lineage>
        <taxon>Eukaryota</taxon>
        <taxon>Metazoa</taxon>
        <taxon>Spiralia</taxon>
        <taxon>Gnathifera</taxon>
        <taxon>Rotifera</taxon>
        <taxon>Eurotatoria</taxon>
        <taxon>Monogononta</taxon>
        <taxon>Pseudotrocha</taxon>
        <taxon>Ploima</taxon>
        <taxon>Brachionidae</taxon>
        <taxon>Brachionus</taxon>
    </lineage>
</organism>
<evidence type="ECO:0000313" key="1">
    <source>
        <dbReference type="EMBL" id="RNA13186.1"/>
    </source>
</evidence>
<protein>
    <submittedName>
        <fullName evidence="1">Uncharacterized protein</fullName>
    </submittedName>
</protein>
<comment type="caution">
    <text evidence="1">The sequence shown here is derived from an EMBL/GenBank/DDBJ whole genome shotgun (WGS) entry which is preliminary data.</text>
</comment>